<dbReference type="SUPFAM" id="SSF56399">
    <property type="entry name" value="ADP-ribosylation"/>
    <property type="match status" value="1"/>
</dbReference>
<proteinExistence type="predicted"/>
<evidence type="ECO:0000313" key="5">
    <source>
        <dbReference type="EMBL" id="OLP87232.1"/>
    </source>
</evidence>
<dbReference type="EC" id="2.7.1.160" evidence="2"/>
<evidence type="ECO:0000256" key="3">
    <source>
        <dbReference type="ARBA" id="ARBA00047949"/>
    </source>
</evidence>
<keyword evidence="6" id="KW-1185">Reference proteome</keyword>
<evidence type="ECO:0000256" key="4">
    <source>
        <dbReference type="SAM" id="MobiDB-lite"/>
    </source>
</evidence>
<comment type="caution">
    <text evidence="5">The sequence shown here is derived from an EMBL/GenBank/DDBJ whole genome shotgun (WGS) entry which is preliminary data.</text>
</comment>
<feature type="region of interest" description="Disordered" evidence="4">
    <location>
        <begin position="436"/>
        <end position="464"/>
    </location>
</feature>
<protein>
    <recommendedName>
        <fullName evidence="2">2'-phosphotransferase</fullName>
        <ecNumber evidence="2">2.7.1.160</ecNumber>
    </recommendedName>
</protein>
<name>A0A1Q9CWC3_SYMMI</name>
<evidence type="ECO:0000256" key="2">
    <source>
        <dbReference type="ARBA" id="ARBA00012007"/>
    </source>
</evidence>
<feature type="compositionally biased region" description="Low complexity" evidence="4">
    <location>
        <begin position="45"/>
        <end position="59"/>
    </location>
</feature>
<dbReference type="GO" id="GO:0000215">
    <property type="term" value="F:tRNA 2'-phosphotransferase activity"/>
    <property type="evidence" value="ECO:0007669"/>
    <property type="project" value="UniProtKB-EC"/>
</dbReference>
<feature type="compositionally biased region" description="Basic and acidic residues" evidence="4">
    <location>
        <begin position="436"/>
        <end position="445"/>
    </location>
</feature>
<sequence length="572" mass="63915">MMPAWQGGRFDSLHGLIGSSLPVRHMELMAQHPKHFKPMSQIRELPSPEAPSELPSELSKPGALTHEPHSPFDSLVNPPCALDMRRLKRLAHVPVAALLLQSVPRPRREERPSRGRWLGTACLRCEVLRGLWRKDPEPGSVEDLFASVRTRTAAVFVVEGEGSAPALEDLQPKDLVFVGSAFLCGESSLATCAHLFEGRWPAVRRDVGFYAGGVQSTLALNIMLTAPRLAFSPSVACRAMRGFFGLLGLCLLEPALSAGIDNPCIEPAPDFGLRVQEALIGSLLADSFAWHFQGEPLPLTELVSSLAEEEDLHGKGKGRVPDEFLDYCVSRVDPEDKGSLRQSLLPLSRQLATRLRHDDKHGFLRKMGIEMDRDGWTDLSQILSLKEFARWNTRDVREVVQESYSKDKPRFQISNRGSRLFIRAFHKRPGAEPEWLRKDRFRERSPSPPELPPDPFEGSDDGITSIRRNKMATPECFDLSREHSADEDVEAETETTLPQDAVLSSLGDEWFRISLEGSIHAWVCRREDGSEDGFAELSPAPWVHVGPGEVDERPCWINEDTQEFFFVEAAGQ</sequence>
<comment type="function">
    <text evidence="1">Catalyzes the last step of tRNA splicing, the transfer of the splice junction 2'-phosphate from ligated tRNA to NAD to produce ADP-ribose 1''-2'' cyclic phosphate.</text>
</comment>
<dbReference type="InterPro" id="IPR002745">
    <property type="entry name" value="Ptrans_KptA/Tpt1"/>
</dbReference>
<feature type="region of interest" description="Disordered" evidence="4">
    <location>
        <begin position="45"/>
        <end position="74"/>
    </location>
</feature>
<dbReference type="Pfam" id="PF01885">
    <property type="entry name" value="PTS_2-RNA"/>
    <property type="match status" value="1"/>
</dbReference>
<gene>
    <name evidence="5" type="ORF">AK812_SmicGene31568</name>
</gene>
<dbReference type="Gene3D" id="1.10.10.970">
    <property type="entry name" value="RNA 2'-phosphotransferase, Tpt1/KptA family, N-terminal domain"/>
    <property type="match status" value="1"/>
</dbReference>
<dbReference type="InterPro" id="IPR042080">
    <property type="entry name" value="RNA_2'-PTrans_N"/>
</dbReference>
<feature type="compositionally biased region" description="Pro residues" evidence="4">
    <location>
        <begin position="446"/>
        <end position="455"/>
    </location>
</feature>
<dbReference type="Proteomes" id="UP000186817">
    <property type="component" value="Unassembled WGS sequence"/>
</dbReference>
<comment type="catalytic activity">
    <reaction evidence="3">
        <text>2'-phospho-[ligated tRNA] + NAD(+) = mature tRNA + ADP-alpha-D-ribose 1'',2''-cyclic phosphate + nicotinamide</text>
        <dbReference type="Rhea" id="RHEA:23324"/>
        <dbReference type="Rhea" id="RHEA-COMP:11106"/>
        <dbReference type="Rhea" id="RHEA-COMP:11107"/>
        <dbReference type="ChEBI" id="CHEBI:17154"/>
        <dbReference type="ChEBI" id="CHEBI:57540"/>
        <dbReference type="ChEBI" id="CHEBI:76596"/>
        <dbReference type="ChEBI" id="CHEBI:82883"/>
        <dbReference type="ChEBI" id="CHEBI:85027"/>
        <dbReference type="EC" id="2.7.1.160"/>
    </reaction>
</comment>
<evidence type="ECO:0000313" key="6">
    <source>
        <dbReference type="Proteomes" id="UP000186817"/>
    </source>
</evidence>
<dbReference type="EMBL" id="LSRX01000872">
    <property type="protein sequence ID" value="OLP87232.1"/>
    <property type="molecule type" value="Genomic_DNA"/>
</dbReference>
<dbReference type="OrthoDB" id="422987at2759"/>
<reference evidence="5 6" key="1">
    <citation type="submission" date="2016-02" db="EMBL/GenBank/DDBJ databases">
        <title>Genome analysis of coral dinoflagellate symbionts highlights evolutionary adaptations to a symbiotic lifestyle.</title>
        <authorList>
            <person name="Aranda M."/>
            <person name="Li Y."/>
            <person name="Liew Y.J."/>
            <person name="Baumgarten S."/>
            <person name="Simakov O."/>
            <person name="Wilson M."/>
            <person name="Piel J."/>
            <person name="Ashoor H."/>
            <person name="Bougouffa S."/>
            <person name="Bajic V.B."/>
            <person name="Ryu T."/>
            <person name="Ravasi T."/>
            <person name="Bayer T."/>
            <person name="Micklem G."/>
            <person name="Kim H."/>
            <person name="Bhak J."/>
            <person name="Lajeunesse T.C."/>
            <person name="Voolstra C.R."/>
        </authorList>
    </citation>
    <scope>NUCLEOTIDE SEQUENCE [LARGE SCALE GENOMIC DNA]</scope>
    <source>
        <strain evidence="5 6">CCMP2467</strain>
    </source>
</reference>
<organism evidence="5 6">
    <name type="scientific">Symbiodinium microadriaticum</name>
    <name type="common">Dinoflagellate</name>
    <name type="synonym">Zooxanthella microadriatica</name>
    <dbReference type="NCBI Taxonomy" id="2951"/>
    <lineage>
        <taxon>Eukaryota</taxon>
        <taxon>Sar</taxon>
        <taxon>Alveolata</taxon>
        <taxon>Dinophyceae</taxon>
        <taxon>Suessiales</taxon>
        <taxon>Symbiodiniaceae</taxon>
        <taxon>Symbiodinium</taxon>
    </lineage>
</organism>
<dbReference type="AlphaFoldDB" id="A0A1Q9CWC3"/>
<evidence type="ECO:0000256" key="1">
    <source>
        <dbReference type="ARBA" id="ARBA00003343"/>
    </source>
</evidence>
<accession>A0A1Q9CWC3</accession>